<feature type="coiled-coil region" evidence="4">
    <location>
        <begin position="133"/>
        <end position="160"/>
    </location>
</feature>
<name>A0A8J4FWS1_9CHLO</name>
<feature type="non-terminal residue" evidence="6">
    <location>
        <position position="205"/>
    </location>
</feature>
<evidence type="ECO:0000256" key="2">
    <source>
        <dbReference type="ARBA" id="ARBA00022801"/>
    </source>
</evidence>
<keyword evidence="3" id="KW-0460">Magnesium</keyword>
<gene>
    <name evidence="6" type="ORF">Vretifemale_19856</name>
</gene>
<feature type="region of interest" description="Disordered" evidence="5">
    <location>
        <begin position="37"/>
        <end position="60"/>
    </location>
</feature>
<proteinExistence type="predicted"/>
<dbReference type="GO" id="GO:0046872">
    <property type="term" value="F:metal ion binding"/>
    <property type="evidence" value="ECO:0007669"/>
    <property type="project" value="UniProtKB-KW"/>
</dbReference>
<dbReference type="Proteomes" id="UP000747110">
    <property type="component" value="Unassembled WGS sequence"/>
</dbReference>
<keyword evidence="1" id="KW-0479">Metal-binding</keyword>
<feature type="compositionally biased region" description="Polar residues" evidence="5">
    <location>
        <begin position="40"/>
        <end position="52"/>
    </location>
</feature>
<dbReference type="InterPro" id="IPR008380">
    <property type="entry name" value="HAD-SF_hydro_IG_5-nucl"/>
</dbReference>
<dbReference type="AlphaFoldDB" id="A0A8J4FWS1"/>
<dbReference type="Pfam" id="PF05761">
    <property type="entry name" value="5_nucleotid"/>
    <property type="match status" value="1"/>
</dbReference>
<protein>
    <submittedName>
        <fullName evidence="6">Uncharacterized protein</fullName>
    </submittedName>
</protein>
<evidence type="ECO:0000256" key="3">
    <source>
        <dbReference type="ARBA" id="ARBA00022842"/>
    </source>
</evidence>
<keyword evidence="2" id="KW-0378">Hydrolase</keyword>
<keyword evidence="4" id="KW-0175">Coiled coil</keyword>
<dbReference type="EMBL" id="BNCP01000076">
    <property type="protein sequence ID" value="GIL92323.1"/>
    <property type="molecule type" value="Genomic_DNA"/>
</dbReference>
<dbReference type="OrthoDB" id="10252832at2759"/>
<comment type="caution">
    <text evidence="6">The sequence shown here is derived from an EMBL/GenBank/DDBJ whole genome shotgun (WGS) entry which is preliminary data.</text>
</comment>
<accession>A0A8J4FWS1</accession>
<sequence length="205" mass="23343">MRNRAVYVLIRIKRVRKKSARPPAVLLLPHSPGLSPCVAHSQQSGNRISSSPGRGASGIPLRGIPPCCAQHTNTGKHMSTKTTACHTTQQKMQEELRQLRHLRDEYDDRIQRLRWSIRSNKGMGADGVEDQAYRDALQLLQAAETDRAQLKARHSALLRNHHRQFHPVWGQLMRTGHQNSRFAHQSPQQQTFSRDLGCRSCTYCR</sequence>
<evidence type="ECO:0000256" key="5">
    <source>
        <dbReference type="SAM" id="MobiDB-lite"/>
    </source>
</evidence>
<evidence type="ECO:0000313" key="6">
    <source>
        <dbReference type="EMBL" id="GIL92323.1"/>
    </source>
</evidence>
<evidence type="ECO:0000313" key="7">
    <source>
        <dbReference type="Proteomes" id="UP000747110"/>
    </source>
</evidence>
<evidence type="ECO:0000256" key="1">
    <source>
        <dbReference type="ARBA" id="ARBA00022723"/>
    </source>
</evidence>
<reference evidence="6" key="1">
    <citation type="journal article" date="2021" name="Proc. Natl. Acad. Sci. U.S.A.">
        <title>Three genomes in the algal genus Volvox reveal the fate of a haploid sex-determining region after a transition to homothallism.</title>
        <authorList>
            <person name="Yamamoto K."/>
            <person name="Hamaji T."/>
            <person name="Kawai-Toyooka H."/>
            <person name="Matsuzaki R."/>
            <person name="Takahashi F."/>
            <person name="Nishimura Y."/>
            <person name="Kawachi M."/>
            <person name="Noguchi H."/>
            <person name="Minakuchi Y."/>
            <person name="Umen J.G."/>
            <person name="Toyoda A."/>
            <person name="Nozaki H."/>
        </authorList>
    </citation>
    <scope>NUCLEOTIDE SEQUENCE</scope>
    <source>
        <strain evidence="6">NIES-3786</strain>
    </source>
</reference>
<organism evidence="6 7">
    <name type="scientific">Volvox reticuliferus</name>
    <dbReference type="NCBI Taxonomy" id="1737510"/>
    <lineage>
        <taxon>Eukaryota</taxon>
        <taxon>Viridiplantae</taxon>
        <taxon>Chlorophyta</taxon>
        <taxon>core chlorophytes</taxon>
        <taxon>Chlorophyceae</taxon>
        <taxon>CS clade</taxon>
        <taxon>Chlamydomonadales</taxon>
        <taxon>Volvocaceae</taxon>
        <taxon>Volvox</taxon>
    </lineage>
</organism>
<keyword evidence="7" id="KW-1185">Reference proteome</keyword>
<dbReference type="GO" id="GO:0016787">
    <property type="term" value="F:hydrolase activity"/>
    <property type="evidence" value="ECO:0007669"/>
    <property type="project" value="UniProtKB-KW"/>
</dbReference>
<evidence type="ECO:0000256" key="4">
    <source>
        <dbReference type="SAM" id="Coils"/>
    </source>
</evidence>